<dbReference type="eggNOG" id="KOG1164">
    <property type="taxonomic scope" value="Eukaryota"/>
</dbReference>
<feature type="compositionally biased region" description="Polar residues" evidence="8">
    <location>
        <begin position="629"/>
        <end position="640"/>
    </location>
</feature>
<dbReference type="InterPro" id="IPR000719">
    <property type="entry name" value="Prot_kinase_dom"/>
</dbReference>
<reference evidence="10" key="1">
    <citation type="journal article" date="2013" name="Nature">
        <title>The genomes of four tapeworm species reveal adaptations to parasitism.</title>
        <authorList>
            <person name="Tsai I.J."/>
            <person name="Zarowiecki M."/>
            <person name="Holroyd N."/>
            <person name="Garciarrubio A."/>
            <person name="Sanchez-Flores A."/>
            <person name="Brooks K.L."/>
            <person name="Tracey A."/>
            <person name="Bobes R.J."/>
            <person name="Fragoso G."/>
            <person name="Sciutto E."/>
            <person name="Aslett M."/>
            <person name="Beasley H."/>
            <person name="Bennett H.M."/>
            <person name="Cai J."/>
            <person name="Camicia F."/>
            <person name="Clark R."/>
            <person name="Cucher M."/>
            <person name="De Silva N."/>
            <person name="Day T.A."/>
            <person name="Deplazes P."/>
            <person name="Estrada K."/>
            <person name="Fernandez C."/>
            <person name="Holland P.W."/>
            <person name="Hou J."/>
            <person name="Hu S."/>
            <person name="Huckvale T."/>
            <person name="Hung S.S."/>
            <person name="Kamenetzky L."/>
            <person name="Keane J.A."/>
            <person name="Kiss F."/>
            <person name="Koziol U."/>
            <person name="Lambert O."/>
            <person name="Liu K."/>
            <person name="Luo X."/>
            <person name="Luo Y."/>
            <person name="Macchiaroli N."/>
            <person name="Nichol S."/>
            <person name="Paps J."/>
            <person name="Parkinson J."/>
            <person name="Pouchkina-Stantcheva N."/>
            <person name="Riddiford N."/>
            <person name="Rosenzvit M."/>
            <person name="Salinas G."/>
            <person name="Wasmuth J.D."/>
            <person name="Zamanian M."/>
            <person name="Zheng Y."/>
            <person name="Cai X."/>
            <person name="Soberon X."/>
            <person name="Olson P.D."/>
            <person name="Laclette J.P."/>
            <person name="Brehm K."/>
            <person name="Berriman M."/>
            <person name="Garciarrubio A."/>
            <person name="Bobes R.J."/>
            <person name="Fragoso G."/>
            <person name="Sanchez-Flores A."/>
            <person name="Estrada K."/>
            <person name="Cevallos M.A."/>
            <person name="Morett E."/>
            <person name="Gonzalez V."/>
            <person name="Portillo T."/>
            <person name="Ochoa-Leyva A."/>
            <person name="Jose M.V."/>
            <person name="Sciutto E."/>
            <person name="Landa A."/>
            <person name="Jimenez L."/>
            <person name="Valdes V."/>
            <person name="Carrero J.C."/>
            <person name="Larralde C."/>
            <person name="Morales-Montor J."/>
            <person name="Limon-Lason J."/>
            <person name="Soberon X."/>
            <person name="Laclette J.P."/>
        </authorList>
    </citation>
    <scope>NUCLEOTIDE SEQUENCE [LARGE SCALE GENOMIC DNA]</scope>
</reference>
<dbReference type="STRING" id="6211.A0A068YFG7"/>
<evidence type="ECO:0000313" key="10">
    <source>
        <dbReference type="EMBL" id="CDS43502.1"/>
    </source>
</evidence>
<reference evidence="10" key="2">
    <citation type="submission" date="2015-11" db="EMBL/GenBank/DDBJ databases">
        <authorList>
            <person name="Zhang Y."/>
            <person name="Guo Z."/>
        </authorList>
    </citation>
    <scope>NUCLEOTIDE SEQUENCE</scope>
</reference>
<evidence type="ECO:0000256" key="4">
    <source>
        <dbReference type="ARBA" id="ARBA00022777"/>
    </source>
</evidence>
<keyword evidence="2" id="KW-0808">Transferase</keyword>
<dbReference type="PROSITE" id="PS00107">
    <property type="entry name" value="PROTEIN_KINASE_ATP"/>
    <property type="match status" value="1"/>
</dbReference>
<dbReference type="OrthoDB" id="5979581at2759"/>
<feature type="binding site" evidence="7">
    <location>
        <position position="50"/>
    </location>
    <ligand>
        <name>ATP</name>
        <dbReference type="ChEBI" id="CHEBI:30616"/>
    </ligand>
</feature>
<dbReference type="OMA" id="CDSPARW"/>
<dbReference type="GO" id="GO:0004674">
    <property type="term" value="F:protein serine/threonine kinase activity"/>
    <property type="evidence" value="ECO:0007669"/>
    <property type="project" value="UniProtKB-KW"/>
</dbReference>
<feature type="compositionally biased region" description="Low complexity" evidence="8">
    <location>
        <begin position="697"/>
        <end position="709"/>
    </location>
</feature>
<organism evidence="10 11">
    <name type="scientific">Echinococcus multilocularis</name>
    <name type="common">Fox tapeworm</name>
    <dbReference type="NCBI Taxonomy" id="6211"/>
    <lineage>
        <taxon>Eukaryota</taxon>
        <taxon>Metazoa</taxon>
        <taxon>Spiralia</taxon>
        <taxon>Lophotrochozoa</taxon>
        <taxon>Platyhelminthes</taxon>
        <taxon>Cestoda</taxon>
        <taxon>Eucestoda</taxon>
        <taxon>Cyclophyllidea</taxon>
        <taxon>Taeniidae</taxon>
        <taxon>Echinococcus</taxon>
    </lineage>
</organism>
<gene>
    <name evidence="10" type="ORF">EmuJ_001126800</name>
</gene>
<dbReference type="Gene3D" id="1.10.510.10">
    <property type="entry name" value="Transferase(Phosphotransferase) domain 1"/>
    <property type="match status" value="1"/>
</dbReference>
<proteinExistence type="inferred from homology"/>
<evidence type="ECO:0000256" key="6">
    <source>
        <dbReference type="ARBA" id="ARBA00061588"/>
    </source>
</evidence>
<dbReference type="InterPro" id="IPR047916">
    <property type="entry name" value="TTBK_Asator-like_STKc"/>
</dbReference>
<evidence type="ECO:0000256" key="1">
    <source>
        <dbReference type="ARBA" id="ARBA00022527"/>
    </source>
</evidence>
<feature type="compositionally biased region" description="Low complexity" evidence="8">
    <location>
        <begin position="819"/>
        <end position="829"/>
    </location>
</feature>
<dbReference type="PANTHER" id="PTHR11909">
    <property type="entry name" value="CASEIN KINASE-RELATED"/>
    <property type="match status" value="1"/>
</dbReference>
<evidence type="ECO:0000259" key="9">
    <source>
        <dbReference type="PROSITE" id="PS50011"/>
    </source>
</evidence>
<feature type="region of interest" description="Disordered" evidence="8">
    <location>
        <begin position="788"/>
        <end position="843"/>
    </location>
</feature>
<evidence type="ECO:0000313" key="11">
    <source>
        <dbReference type="Proteomes" id="UP000017246"/>
    </source>
</evidence>
<evidence type="ECO:0000256" key="7">
    <source>
        <dbReference type="PROSITE-ProRule" id="PRU10141"/>
    </source>
</evidence>
<keyword evidence="4 10" id="KW-0418">Kinase</keyword>
<feature type="compositionally biased region" description="Basic and acidic residues" evidence="8">
    <location>
        <begin position="666"/>
        <end position="681"/>
    </location>
</feature>
<keyword evidence="3 7" id="KW-0547">Nucleotide-binding</keyword>
<feature type="compositionally biased region" description="Polar residues" evidence="8">
    <location>
        <begin position="652"/>
        <end position="661"/>
    </location>
</feature>
<sequence>MASAGSETDLVSSGHIIKNRWRVLKKIGGGGFGEIYEAQEENSREKVALKLESTRQSKQVLKMEVAVLRKLQHKEHFCKFLGCGRTEKYNYVVMSLQGRNLAELRRSMPRGVFSLSTVVRLSAQMLDAIEAVHDSGFLHRDIKPSNFAMGRGTGTASHTLYLLDFGLARQYTNAEGEVRPARPVAGFRGTVRYASRNAHANRELGRHDDLWSMFYMLVEFASGQLPWRRLKDKEQVGQIKQSYNHLSLARCLPSEYRSFLEHIESCSYPDHPDYGMLRSLIQQAIIRRNIRESDPFDWEAEVVDVEQPQPKQVPVNKEAKAAAVVPRPSYLDTVGGAVEGTVAVSATANDVALPAWSRVQRLATRASDHFLESLGDGRMAEDVARHLYAQVGQKNAAVGQSNSSRGAGTKHGDTNAMALAPRTSKQGFMESSRQRTQQKPPKVGLTEVGSRAHIPNLRNKSSENNADARHAAANNNNNHHHGHRLREEFPRATSLPLPASSRYRSTSILPNHHQQQQQRRVLLGSTSDLADRSTGDVSAESVAGATHALALSVANQGKHPGGSRICRLNSGSMTQMAGLGLSSQDLPSFVGDDVGGVGSGAGCTSGITPSSENHQPEVFVKGVSKLSRRVSSASLSEQQQNGGGGGGDHTPKSGSPSQPQQLHPCWENHHQMGGWRSDRFPRPIPRCSGIARFSCSPPRQQKQPQQQQQNHFNSVRRRRCDSPARWNCSNSNNVGASPTSALQQSVYTLRRLAGPAVRRSVSHTKLDNACARPDSPFCSWCSPGQQPLPAPLPQHGDMDSPPQPPPPPPVSNFSRPGARSRSSSRSSARQNMLSPRAFLPSTTAAAAGDKMTTNLDENLDENAITDGLLMMRLVTGNGCPSNGCGVGAPSSISPRPPELPMSPTGRGAMAARRRKYRPRGSAVPPPPALLVGNQTIAAGGTTPSLLFVQPTSGPTAVTGGVSSTVAVQTIQQQPPSPKVE</sequence>
<dbReference type="AlphaFoldDB" id="A0A068YFG7"/>
<dbReference type="FunFam" id="3.30.200.20:FF:000358">
    <property type="entry name" value="Tau tubulin kinase 2b"/>
    <property type="match status" value="1"/>
</dbReference>
<protein>
    <submittedName>
        <fullName evidence="10">Serine threonine protein kinase</fullName>
    </submittedName>
</protein>
<accession>A0A068YFG7</accession>
<keyword evidence="5 7" id="KW-0067">ATP-binding</keyword>
<evidence type="ECO:0000256" key="5">
    <source>
        <dbReference type="ARBA" id="ARBA00022840"/>
    </source>
</evidence>
<feature type="domain" description="Protein kinase" evidence="9">
    <location>
        <begin position="21"/>
        <end position="286"/>
    </location>
</feature>
<keyword evidence="11" id="KW-1185">Reference proteome</keyword>
<feature type="compositionally biased region" description="Pro residues" evidence="8">
    <location>
        <begin position="801"/>
        <end position="810"/>
    </location>
</feature>
<dbReference type="PROSITE" id="PS50011">
    <property type="entry name" value="PROTEIN_KINASE_DOM"/>
    <property type="match status" value="1"/>
</dbReference>
<keyword evidence="1" id="KW-0723">Serine/threonine-protein kinase</keyword>
<dbReference type="GO" id="GO:0015630">
    <property type="term" value="C:microtubule cytoskeleton"/>
    <property type="evidence" value="ECO:0007669"/>
    <property type="project" value="UniProtKB-ARBA"/>
</dbReference>
<dbReference type="SMART" id="SM00220">
    <property type="entry name" value="S_TKc"/>
    <property type="match status" value="1"/>
</dbReference>
<dbReference type="CDD" id="cd14017">
    <property type="entry name" value="STKc_TTBK"/>
    <property type="match status" value="1"/>
</dbReference>
<evidence type="ECO:0000256" key="2">
    <source>
        <dbReference type="ARBA" id="ARBA00022679"/>
    </source>
</evidence>
<comment type="similarity">
    <text evidence="6">Belongs to the protein kinase superfamily. CK1 Ser/Thr protein kinase family.</text>
</comment>
<feature type="compositionally biased region" description="Polar residues" evidence="8">
    <location>
        <begin position="423"/>
        <end position="439"/>
    </location>
</feature>
<evidence type="ECO:0000256" key="8">
    <source>
        <dbReference type="SAM" id="MobiDB-lite"/>
    </source>
</evidence>
<feature type="region of interest" description="Disordered" evidence="8">
    <location>
        <begin position="887"/>
        <end position="906"/>
    </location>
</feature>
<dbReference type="Pfam" id="PF00069">
    <property type="entry name" value="Pkinase"/>
    <property type="match status" value="1"/>
</dbReference>
<dbReference type="SUPFAM" id="SSF56112">
    <property type="entry name" value="Protein kinase-like (PK-like)"/>
    <property type="match status" value="1"/>
</dbReference>
<dbReference type="GO" id="GO:0005524">
    <property type="term" value="F:ATP binding"/>
    <property type="evidence" value="ECO:0007669"/>
    <property type="project" value="UniProtKB-UniRule"/>
</dbReference>
<dbReference type="EMBL" id="LN902848">
    <property type="protein sequence ID" value="CDS43502.1"/>
    <property type="molecule type" value="Genomic_DNA"/>
</dbReference>
<feature type="region of interest" description="Disordered" evidence="8">
    <location>
        <begin position="472"/>
        <end position="491"/>
    </location>
</feature>
<evidence type="ECO:0000256" key="3">
    <source>
        <dbReference type="ARBA" id="ARBA00022741"/>
    </source>
</evidence>
<dbReference type="InterPro" id="IPR011009">
    <property type="entry name" value="Kinase-like_dom_sf"/>
</dbReference>
<dbReference type="Proteomes" id="UP000017246">
    <property type="component" value="Unassembled WGS sequence"/>
</dbReference>
<feature type="region of interest" description="Disordered" evidence="8">
    <location>
        <begin position="394"/>
        <end position="463"/>
    </location>
</feature>
<feature type="region of interest" description="Disordered" evidence="8">
    <location>
        <begin position="629"/>
        <end position="718"/>
    </location>
</feature>
<dbReference type="InterPro" id="IPR050235">
    <property type="entry name" value="CK1_Ser-Thr_kinase"/>
</dbReference>
<dbReference type="FunFam" id="1.10.510.10:FF:000481">
    <property type="entry name" value="Asator, isoform D"/>
    <property type="match status" value="1"/>
</dbReference>
<name>A0A068YFG7_ECHMU</name>
<dbReference type="InterPro" id="IPR017441">
    <property type="entry name" value="Protein_kinase_ATP_BS"/>
</dbReference>